<evidence type="ECO:0000256" key="1">
    <source>
        <dbReference type="SAM" id="MobiDB-lite"/>
    </source>
</evidence>
<dbReference type="Proteomes" id="UP000016931">
    <property type="component" value="Unassembled WGS sequence"/>
</dbReference>
<gene>
    <name evidence="3" type="ORF">SEPMUDRAFT_150621</name>
</gene>
<feature type="compositionally biased region" description="Basic and acidic residues" evidence="1">
    <location>
        <begin position="73"/>
        <end position="84"/>
    </location>
</feature>
<dbReference type="STRING" id="692275.N1QHB1"/>
<keyword evidence="4" id="KW-1185">Reference proteome</keyword>
<dbReference type="Pfam" id="PF25545">
    <property type="entry name" value="DUF7924"/>
    <property type="match status" value="1"/>
</dbReference>
<proteinExistence type="predicted"/>
<feature type="compositionally biased region" description="Low complexity" evidence="1">
    <location>
        <begin position="272"/>
        <end position="287"/>
    </location>
</feature>
<dbReference type="OrthoDB" id="3647767at2759"/>
<accession>N1QHB1</accession>
<feature type="region of interest" description="Disordered" evidence="1">
    <location>
        <begin position="1"/>
        <end position="124"/>
    </location>
</feature>
<dbReference type="EMBL" id="KB456267">
    <property type="protein sequence ID" value="EMF10548.1"/>
    <property type="molecule type" value="Genomic_DNA"/>
</dbReference>
<dbReference type="GeneID" id="27903430"/>
<name>N1QHB1_SPHMS</name>
<evidence type="ECO:0000313" key="4">
    <source>
        <dbReference type="Proteomes" id="UP000016931"/>
    </source>
</evidence>
<reference evidence="3 4" key="1">
    <citation type="journal article" date="2012" name="PLoS Pathog.">
        <title>Diverse lifestyles and strategies of plant pathogenesis encoded in the genomes of eighteen Dothideomycetes fungi.</title>
        <authorList>
            <person name="Ohm R.A."/>
            <person name="Feau N."/>
            <person name="Henrissat B."/>
            <person name="Schoch C.L."/>
            <person name="Horwitz B.A."/>
            <person name="Barry K.W."/>
            <person name="Condon B.J."/>
            <person name="Copeland A.C."/>
            <person name="Dhillon B."/>
            <person name="Glaser F."/>
            <person name="Hesse C.N."/>
            <person name="Kosti I."/>
            <person name="LaButti K."/>
            <person name="Lindquist E.A."/>
            <person name="Lucas S."/>
            <person name="Salamov A.A."/>
            <person name="Bradshaw R.E."/>
            <person name="Ciuffetti L."/>
            <person name="Hamelin R.C."/>
            <person name="Kema G.H.J."/>
            <person name="Lawrence C."/>
            <person name="Scott J.A."/>
            <person name="Spatafora J.W."/>
            <person name="Turgeon B.G."/>
            <person name="de Wit P.J.G.M."/>
            <person name="Zhong S."/>
            <person name="Goodwin S.B."/>
            <person name="Grigoriev I.V."/>
        </authorList>
    </citation>
    <scope>NUCLEOTIDE SEQUENCE [LARGE SCALE GENOMIC DNA]</scope>
    <source>
        <strain evidence="3 4">SO2202</strain>
    </source>
</reference>
<sequence>MSTQETKPRISLSEGAPRSASREDHIRLPNSRRSGSSGKKRRRHDDEQALEQSQEPCCKRKKEESEQGQEPDSNCRKDGAEKQDPVQYWARTGEWPKDFGQLSEPESDGSNKRRRSSTPSYLRRARDTAAYEAELQRYGIVFDNLTTKDLVTAESKAMCQALLSVDDLAPAYNFCSEDMYIRIFERASKCNEERVRRDLTPHIVPSAELLYILDQVNTLENVKEEMSADWNRCSLLGGTQPRPDYAYGLSSATFNEEERQNWRTTPISTTLPSSRSPCTSHSSCASRNAERRISMMQTDKTYTVPASPSTRSFSCAALPENKQLKASAATSSSSASPTIMRGSRYTDTFPSSEKVAPRSIDIIFTTTVSTVTSAETGTRAQISHELSTAISIPCICEGYSRQLRVCQIHQHTWSPMLVLVKVRRK</sequence>
<dbReference type="HOGENOM" id="CLU_645854_0_0_1"/>
<dbReference type="InterPro" id="IPR057684">
    <property type="entry name" value="DUF7924"/>
</dbReference>
<evidence type="ECO:0000313" key="3">
    <source>
        <dbReference type="EMBL" id="EMF10548.1"/>
    </source>
</evidence>
<organism evidence="3 4">
    <name type="scientific">Sphaerulina musiva (strain SO2202)</name>
    <name type="common">Poplar stem canker fungus</name>
    <name type="synonym">Septoria musiva</name>
    <dbReference type="NCBI Taxonomy" id="692275"/>
    <lineage>
        <taxon>Eukaryota</taxon>
        <taxon>Fungi</taxon>
        <taxon>Dikarya</taxon>
        <taxon>Ascomycota</taxon>
        <taxon>Pezizomycotina</taxon>
        <taxon>Dothideomycetes</taxon>
        <taxon>Dothideomycetidae</taxon>
        <taxon>Mycosphaerellales</taxon>
        <taxon>Mycosphaerellaceae</taxon>
        <taxon>Sphaerulina</taxon>
    </lineage>
</organism>
<dbReference type="RefSeq" id="XP_016758669.1">
    <property type="nucleotide sequence ID" value="XM_016906293.1"/>
</dbReference>
<feature type="domain" description="DUF7924" evidence="2">
    <location>
        <begin position="182"/>
        <end position="265"/>
    </location>
</feature>
<protein>
    <recommendedName>
        <fullName evidence="2">DUF7924 domain-containing protein</fullName>
    </recommendedName>
</protein>
<dbReference type="AlphaFoldDB" id="N1QHB1"/>
<feature type="region of interest" description="Disordered" evidence="1">
    <location>
        <begin position="266"/>
        <end position="287"/>
    </location>
</feature>
<evidence type="ECO:0000259" key="2">
    <source>
        <dbReference type="Pfam" id="PF25545"/>
    </source>
</evidence>